<protein>
    <submittedName>
        <fullName evidence="2">Uncharacterized protein</fullName>
    </submittedName>
</protein>
<sequence length="32" mass="3458">MTTDVMGIPTGTSNSDDFSDQRLGGDVELREL</sequence>
<gene>
    <name evidence="2" type="ORF">OKA104_LOCUS53740</name>
</gene>
<feature type="compositionally biased region" description="Basic and acidic residues" evidence="1">
    <location>
        <begin position="19"/>
        <end position="32"/>
    </location>
</feature>
<feature type="non-terminal residue" evidence="2">
    <location>
        <position position="32"/>
    </location>
</feature>
<dbReference type="EMBL" id="CAJOAY010034161">
    <property type="protein sequence ID" value="CAF4443180.1"/>
    <property type="molecule type" value="Genomic_DNA"/>
</dbReference>
<proteinExistence type="predicted"/>
<comment type="caution">
    <text evidence="2">The sequence shown here is derived from an EMBL/GenBank/DDBJ whole genome shotgun (WGS) entry which is preliminary data.</text>
</comment>
<dbReference type="Proteomes" id="UP000663881">
    <property type="component" value="Unassembled WGS sequence"/>
</dbReference>
<evidence type="ECO:0000313" key="2">
    <source>
        <dbReference type="EMBL" id="CAF4443180.1"/>
    </source>
</evidence>
<evidence type="ECO:0000256" key="1">
    <source>
        <dbReference type="SAM" id="MobiDB-lite"/>
    </source>
</evidence>
<name>A0A820RL20_9BILA</name>
<organism evidence="2 3">
    <name type="scientific">Adineta steineri</name>
    <dbReference type="NCBI Taxonomy" id="433720"/>
    <lineage>
        <taxon>Eukaryota</taxon>
        <taxon>Metazoa</taxon>
        <taxon>Spiralia</taxon>
        <taxon>Gnathifera</taxon>
        <taxon>Rotifera</taxon>
        <taxon>Eurotatoria</taxon>
        <taxon>Bdelloidea</taxon>
        <taxon>Adinetida</taxon>
        <taxon>Adinetidae</taxon>
        <taxon>Adineta</taxon>
    </lineage>
</organism>
<dbReference type="AlphaFoldDB" id="A0A820RL20"/>
<reference evidence="2" key="1">
    <citation type="submission" date="2021-02" db="EMBL/GenBank/DDBJ databases">
        <authorList>
            <person name="Nowell W R."/>
        </authorList>
    </citation>
    <scope>NUCLEOTIDE SEQUENCE</scope>
</reference>
<evidence type="ECO:0000313" key="3">
    <source>
        <dbReference type="Proteomes" id="UP000663881"/>
    </source>
</evidence>
<accession>A0A820RL20</accession>
<feature type="region of interest" description="Disordered" evidence="1">
    <location>
        <begin position="1"/>
        <end position="32"/>
    </location>
</feature>